<protein>
    <submittedName>
        <fullName evidence="1">Uncharacterized protein</fullName>
    </submittedName>
</protein>
<proteinExistence type="predicted"/>
<sequence length="157" mass="17683">MDNGRVSTLMHETKAVLTKWLGKMMIVTLLVCAQHHLFAQEKAQEKAQEQAPVEAQTLTQEQAPLALTVASAGNVSSSVDILRLEETIRGNKEQPKVLSIVPWQLPLYQRIDRNEQRWAPIKTELKSLERNSFLREIKLLKGIKNSQSTIAVDAQSN</sequence>
<dbReference type="AlphaFoldDB" id="K6YBU1"/>
<keyword evidence="2" id="KW-1185">Reference proteome</keyword>
<name>K6YBU1_9ALTE</name>
<dbReference type="STRING" id="1121922.GCA_000428905_03604"/>
<dbReference type="EMBL" id="BAEQ01000054">
    <property type="protein sequence ID" value="GAC30209.1"/>
    <property type="molecule type" value="Genomic_DNA"/>
</dbReference>
<dbReference type="Proteomes" id="UP000006251">
    <property type="component" value="Unassembled WGS sequence"/>
</dbReference>
<evidence type="ECO:0000313" key="2">
    <source>
        <dbReference type="Proteomes" id="UP000006251"/>
    </source>
</evidence>
<organism evidence="1 2">
    <name type="scientific">Brumicola pallidula DSM 14239 = ACAM 615</name>
    <dbReference type="NCBI Taxonomy" id="1121922"/>
    <lineage>
        <taxon>Bacteria</taxon>
        <taxon>Pseudomonadati</taxon>
        <taxon>Pseudomonadota</taxon>
        <taxon>Gammaproteobacteria</taxon>
        <taxon>Alteromonadales</taxon>
        <taxon>Alteromonadaceae</taxon>
        <taxon>Brumicola</taxon>
    </lineage>
</organism>
<evidence type="ECO:0000313" key="1">
    <source>
        <dbReference type="EMBL" id="GAC30209.1"/>
    </source>
</evidence>
<dbReference type="RefSeq" id="WP_006014020.1">
    <property type="nucleotide sequence ID" value="NZ_AUAV01000024.1"/>
</dbReference>
<accession>K6YBU1</accession>
<reference evidence="2" key="1">
    <citation type="journal article" date="2014" name="Environ. Microbiol.">
        <title>Comparative genomics of the marine bacterial genus Glaciecola reveals the high degree of genomic diversity and genomic characteristic for cold adaptation.</title>
        <authorList>
            <person name="Qin Q.L."/>
            <person name="Xie B.B."/>
            <person name="Yu Y."/>
            <person name="Shu Y.L."/>
            <person name="Rong J.C."/>
            <person name="Zhang Y.J."/>
            <person name="Zhao D.L."/>
            <person name="Chen X.L."/>
            <person name="Zhang X.Y."/>
            <person name="Chen B."/>
            <person name="Zhou B.C."/>
            <person name="Zhang Y.Z."/>
        </authorList>
    </citation>
    <scope>NUCLEOTIDE SEQUENCE [LARGE SCALE GENOMIC DNA]</scope>
    <source>
        <strain evidence="2">ACAM 615</strain>
    </source>
</reference>
<comment type="caution">
    <text evidence="1">The sequence shown here is derived from an EMBL/GenBank/DDBJ whole genome shotgun (WGS) entry which is preliminary data.</text>
</comment>
<gene>
    <name evidence="1" type="ORF">GPAL_3361</name>
</gene>